<dbReference type="InterPro" id="IPR029058">
    <property type="entry name" value="AB_hydrolase_fold"/>
</dbReference>
<dbReference type="PANTHER" id="PTHR40111">
    <property type="entry name" value="CEPHALOSPORIN-C DEACETYLASE"/>
    <property type="match status" value="1"/>
</dbReference>
<dbReference type="InterPro" id="IPR039069">
    <property type="entry name" value="CE7"/>
</dbReference>
<protein>
    <submittedName>
        <fullName evidence="3">Acetylxylan esterase</fullName>
    </submittedName>
</protein>
<keyword evidence="4" id="KW-1185">Reference proteome</keyword>
<dbReference type="SUPFAM" id="SSF53474">
    <property type="entry name" value="alpha/beta-Hydrolases"/>
    <property type="match status" value="1"/>
</dbReference>
<dbReference type="RefSeq" id="WP_259859519.1">
    <property type="nucleotide sequence ID" value="NZ_BAAAST010000052.1"/>
</dbReference>
<dbReference type="Pfam" id="PF05448">
    <property type="entry name" value="AXE1"/>
    <property type="match status" value="1"/>
</dbReference>
<dbReference type="Gene3D" id="3.40.50.1820">
    <property type="entry name" value="alpha/beta hydrolase"/>
    <property type="match status" value="1"/>
</dbReference>
<accession>A0ABY5VY72</accession>
<reference evidence="3" key="2">
    <citation type="submission" date="2022-09" db="EMBL/GenBank/DDBJ databases">
        <title>Biosynthetic gene clusters of Dactylosporangioum fulvum.</title>
        <authorList>
            <person name="Caradec T."/>
        </authorList>
    </citation>
    <scope>NUCLEOTIDE SEQUENCE</scope>
    <source>
        <strain evidence="3">NRRL B-16292</strain>
    </source>
</reference>
<reference evidence="3" key="1">
    <citation type="submission" date="2021-04" db="EMBL/GenBank/DDBJ databases">
        <authorList>
            <person name="Hartkoorn R.C."/>
            <person name="Beaudoing E."/>
            <person name="Hot D."/>
        </authorList>
    </citation>
    <scope>NUCLEOTIDE SEQUENCE</scope>
    <source>
        <strain evidence="3">NRRL B-16292</strain>
    </source>
</reference>
<sequence length="320" mass="34012">MALFDLPLDQLRTYRSAAKEPVDFDAFWSATLDEARALAAPAAVTEVRTGLRTLHVSDVSFSGYGGQPVKAWLIRPRGVDGPLPVMVEFIGYGGGRGFVNDWLLWSAAGYAHLVMDTRGQGGGWRAGDTPDPEGSGPQSPGFLTRGVLDPHTYYYRRVITDAVRAVETARALPFAERVLVSGISQGGGLALAAAGLSGDAVAGVIASVPFLCDIRRAVTITNNDPYAEFARFCRLNPARAAQALSTVDYVDGVHFAPRITAPALVSAALMDLTCPPSTVFAAYNAIPGTKELELYEWDGHDGGRGHFAARAVDFANALLA</sequence>
<feature type="region of interest" description="Disordered" evidence="1">
    <location>
        <begin position="121"/>
        <end position="141"/>
    </location>
</feature>
<proteinExistence type="predicted"/>
<evidence type="ECO:0000313" key="4">
    <source>
        <dbReference type="Proteomes" id="UP001059617"/>
    </source>
</evidence>
<evidence type="ECO:0000259" key="2">
    <source>
        <dbReference type="Pfam" id="PF05448"/>
    </source>
</evidence>
<dbReference type="InterPro" id="IPR008391">
    <property type="entry name" value="AXE1_dom"/>
</dbReference>
<feature type="domain" description="Acetyl xylan esterase" evidence="2">
    <location>
        <begin position="1"/>
        <end position="316"/>
    </location>
</feature>
<dbReference type="EMBL" id="CP073720">
    <property type="protein sequence ID" value="UWP81749.1"/>
    <property type="molecule type" value="Genomic_DNA"/>
</dbReference>
<dbReference type="PANTHER" id="PTHR40111:SF1">
    <property type="entry name" value="CEPHALOSPORIN-C DEACETYLASE"/>
    <property type="match status" value="1"/>
</dbReference>
<organism evidence="3 4">
    <name type="scientific">Dactylosporangium fulvum</name>
    <dbReference type="NCBI Taxonomy" id="53359"/>
    <lineage>
        <taxon>Bacteria</taxon>
        <taxon>Bacillati</taxon>
        <taxon>Actinomycetota</taxon>
        <taxon>Actinomycetes</taxon>
        <taxon>Micromonosporales</taxon>
        <taxon>Micromonosporaceae</taxon>
        <taxon>Dactylosporangium</taxon>
    </lineage>
</organism>
<evidence type="ECO:0000256" key="1">
    <source>
        <dbReference type="SAM" id="MobiDB-lite"/>
    </source>
</evidence>
<dbReference type="Proteomes" id="UP001059617">
    <property type="component" value="Chromosome"/>
</dbReference>
<name>A0ABY5VY72_9ACTN</name>
<gene>
    <name evidence="3" type="ORF">Dfulv_42730</name>
</gene>
<evidence type="ECO:0000313" key="3">
    <source>
        <dbReference type="EMBL" id="UWP81749.1"/>
    </source>
</evidence>